<organism evidence="1 2">
    <name type="scientific">Corynebacterium glaucum</name>
    <dbReference type="NCBI Taxonomy" id="187491"/>
    <lineage>
        <taxon>Bacteria</taxon>
        <taxon>Bacillati</taxon>
        <taxon>Actinomycetota</taxon>
        <taxon>Actinomycetes</taxon>
        <taxon>Mycobacteriales</taxon>
        <taxon>Corynebacteriaceae</taxon>
        <taxon>Corynebacterium</taxon>
    </lineage>
</organism>
<sequence length="236" mass="26168">MGDQVNLTITELTVGGDCRYGPNEYGLQPEAEEEYLQIWAEVEPVQLIHNTWTMLNDPKFVDKDGFTQSLKMDSECRPPSDGFESWSQTVDQGEKIRVYGVFHIPNEATELKFESYRLPLNEATPNTASIRPPEATVEADLVESAPYVAECLEGTPGPALWSDGEVRYSEDCFQKLGGPAYLEQEGQSGLKPGGAAVNGYGYDEYGYPNRTSGEIQAEWGCQQGYITDPAICSHFE</sequence>
<keyword evidence="2" id="KW-1185">Reference proteome</keyword>
<evidence type="ECO:0000313" key="1">
    <source>
        <dbReference type="EMBL" id="AQQ15732.1"/>
    </source>
</evidence>
<accession>A0A1Q2HY15</accession>
<dbReference type="KEGG" id="cgv:CGLAU_08890"/>
<name>A0A1Q2HY15_9CORY</name>
<proteinExistence type="predicted"/>
<gene>
    <name evidence="1" type="ORF">CGLAU_08890</name>
</gene>
<dbReference type="EMBL" id="CP019688">
    <property type="protein sequence ID" value="AQQ15732.1"/>
    <property type="molecule type" value="Genomic_DNA"/>
</dbReference>
<evidence type="ECO:0000313" key="2">
    <source>
        <dbReference type="Proteomes" id="UP000217209"/>
    </source>
</evidence>
<reference evidence="1 2" key="1">
    <citation type="submission" date="2016-12" db="EMBL/GenBank/DDBJ databases">
        <authorList>
            <person name="Song W.-J."/>
            <person name="Kurnit D.M."/>
        </authorList>
    </citation>
    <scope>NUCLEOTIDE SEQUENCE [LARGE SCALE GENOMIC DNA]</scope>
    <source>
        <strain evidence="1 2">DSM 30827</strain>
    </source>
</reference>
<dbReference type="Proteomes" id="UP000217209">
    <property type="component" value="Chromosome"/>
</dbReference>
<dbReference type="AlphaFoldDB" id="A0A1Q2HY15"/>
<protein>
    <submittedName>
        <fullName evidence="1">Uncharacterized protein</fullName>
    </submittedName>
</protein>